<protein>
    <submittedName>
        <fullName evidence="2">Uncharacterized protein</fullName>
    </submittedName>
</protein>
<evidence type="ECO:0000313" key="3">
    <source>
        <dbReference type="Proteomes" id="UP000425916"/>
    </source>
</evidence>
<feature type="transmembrane region" description="Helical" evidence="1">
    <location>
        <begin position="500"/>
        <end position="518"/>
    </location>
</feature>
<dbReference type="AlphaFoldDB" id="A0A6I5ZQC3"/>
<feature type="transmembrane region" description="Helical" evidence="1">
    <location>
        <begin position="460"/>
        <end position="479"/>
    </location>
</feature>
<feature type="transmembrane region" description="Helical" evidence="1">
    <location>
        <begin position="428"/>
        <end position="448"/>
    </location>
</feature>
<evidence type="ECO:0000256" key="1">
    <source>
        <dbReference type="SAM" id="Phobius"/>
    </source>
</evidence>
<gene>
    <name evidence="2" type="ORF">MGLY_15480</name>
</gene>
<dbReference type="Proteomes" id="UP000425916">
    <property type="component" value="Chromosome"/>
</dbReference>
<accession>A0A6I5ZQC3</accession>
<feature type="transmembrane region" description="Helical" evidence="1">
    <location>
        <begin position="603"/>
        <end position="620"/>
    </location>
</feature>
<reference evidence="2 3" key="1">
    <citation type="submission" date="2019-11" db="EMBL/GenBank/DDBJ databases">
        <title>Genome sequence of Moorella glycerini DSM11254.</title>
        <authorList>
            <person name="Poehlein A."/>
            <person name="Boeer T."/>
            <person name="Daniel R."/>
        </authorList>
    </citation>
    <scope>NUCLEOTIDE SEQUENCE [LARGE SCALE GENOMIC DNA]</scope>
    <source>
        <strain evidence="2 3">DSM 11254</strain>
    </source>
</reference>
<keyword evidence="3" id="KW-1185">Reference proteome</keyword>
<name>A0A6I5ZQC3_9FIRM</name>
<keyword evidence="1" id="KW-0472">Membrane</keyword>
<feature type="transmembrane region" description="Helical" evidence="1">
    <location>
        <begin position="371"/>
        <end position="391"/>
    </location>
</feature>
<sequence length="638" mass="69849">MRWRYQPVLWAVLIIATLAAGVVIVNRVRLEEANRTVTLAVDFQQVQKLAQWSGLTTRETLSRLQQQGANAVLFKEQTIEDLQQQVWVQPGSEAVLSLAAAVQKKVRPEYTYLFTRDRELGERLQLQLENKVPGGVQVLAGNDFTALGIPLAMPELKDLGLGFPDREMAMAREMGLLLVPQVRWWYGANATSLAATLRPLLAYQDSIVALLFNDKSLPGYPAYLANLAAQVEQLNVPVGLIEFFPQQGLSRLVMLLDKRAVRVHSIGVDEMAGLTPAAALERLELAARERNIRLLIARFKFAPGSTNWLQDNLHYVGELRKVILADGLTIGRAEPFSPFPFSRLWLHLAGLGVLAAGVLLLMQFGLARPGVALGFLGLVIWTGALGLNHQVLLARKVMALGAAIIFPTLAMLTAWSPAPRGLKAGIAVTLRTALISFLGAVAIAAILADNTFILKINEFSGVKIAFVAPLLLFTAAVIIRQEGRRAGATLQGWLDAGLTVKLVLLAVVVAAAGVLYLSRSGNEGVGLLPFEGQLRSFLGNVLLARPRTKEFLLGYPFLLLSLSLGYQHRYLLFWLLGLVGQISLVNTFSHIHIPFLISLLRTFNGLWLGLLIGLVVVWTVKLEAGVFRGDHNHGRQQS</sequence>
<evidence type="ECO:0000313" key="2">
    <source>
        <dbReference type="EMBL" id="QGP92184.1"/>
    </source>
</evidence>
<dbReference type="InterPro" id="IPR043748">
    <property type="entry name" value="DUF5693"/>
</dbReference>
<organism evidence="2 3">
    <name type="scientific">Neomoorella glycerini</name>
    <dbReference type="NCBI Taxonomy" id="55779"/>
    <lineage>
        <taxon>Bacteria</taxon>
        <taxon>Bacillati</taxon>
        <taxon>Bacillota</taxon>
        <taxon>Clostridia</taxon>
        <taxon>Neomoorellales</taxon>
        <taxon>Neomoorellaceae</taxon>
        <taxon>Neomoorella</taxon>
    </lineage>
</organism>
<feature type="transmembrane region" description="Helical" evidence="1">
    <location>
        <begin position="397"/>
        <end position="416"/>
    </location>
</feature>
<keyword evidence="1" id="KW-1133">Transmembrane helix</keyword>
<dbReference type="EMBL" id="CP046244">
    <property type="protein sequence ID" value="QGP92184.1"/>
    <property type="molecule type" value="Genomic_DNA"/>
</dbReference>
<feature type="transmembrane region" description="Helical" evidence="1">
    <location>
        <begin position="571"/>
        <end position="591"/>
    </location>
</feature>
<feature type="transmembrane region" description="Helical" evidence="1">
    <location>
        <begin position="344"/>
        <end position="364"/>
    </location>
</feature>
<dbReference type="Pfam" id="PF18949">
    <property type="entry name" value="DUF5693"/>
    <property type="match status" value="1"/>
</dbReference>
<keyword evidence="1" id="KW-0812">Transmembrane</keyword>
<proteinExistence type="predicted"/>